<keyword evidence="3" id="KW-0175">Coiled coil</keyword>
<dbReference type="STRING" id="909663.GCA_000512235_02267"/>
<protein>
    <recommendedName>
        <fullName evidence="2">Nucleoid-associated protein GXY80_10355</fullName>
    </recommendedName>
</protein>
<dbReference type="GO" id="GO:0003677">
    <property type="term" value="F:DNA binding"/>
    <property type="evidence" value="ECO:0007669"/>
    <property type="project" value="UniProtKB-UniRule"/>
</dbReference>
<keyword evidence="2" id="KW-0963">Cytoplasm</keyword>
<dbReference type="SUPFAM" id="SSF82607">
    <property type="entry name" value="YbaB-like"/>
    <property type="match status" value="1"/>
</dbReference>
<dbReference type="AlphaFoldDB" id="A0A351U721"/>
<dbReference type="PANTHER" id="PTHR33449:SF1">
    <property type="entry name" value="NUCLEOID-ASSOCIATED PROTEIN YBAB"/>
    <property type="match status" value="1"/>
</dbReference>
<evidence type="ECO:0000256" key="2">
    <source>
        <dbReference type="HAMAP-Rule" id="MF_00274"/>
    </source>
</evidence>
<dbReference type="InterPro" id="IPR036894">
    <property type="entry name" value="YbaB-like_sf"/>
</dbReference>
<comment type="similarity">
    <text evidence="2">Belongs to the YbaB/EbfC family.</text>
</comment>
<sequence length="104" mass="11640">MSKQLGQLLSQAKKMQERFQKIQEEVAEKTVEAQSGGGMVTCVVNGKQELISIKISEEIWEEKDRELLEDLIVAAINEGLNKSKDMLQEEMSKITGGMQLPFGL</sequence>
<gene>
    <name evidence="4" type="ORF">GXY80_10355</name>
</gene>
<dbReference type="NCBIfam" id="TIGR00103">
    <property type="entry name" value="DNA_YbaB_EbfC"/>
    <property type="match status" value="1"/>
</dbReference>
<dbReference type="Gene3D" id="3.30.1310.10">
    <property type="entry name" value="Nucleoid-associated protein YbaB-like domain"/>
    <property type="match status" value="1"/>
</dbReference>
<evidence type="ECO:0000256" key="1">
    <source>
        <dbReference type="ARBA" id="ARBA00023125"/>
    </source>
</evidence>
<dbReference type="GO" id="GO:0005829">
    <property type="term" value="C:cytosol"/>
    <property type="evidence" value="ECO:0007669"/>
    <property type="project" value="TreeGrafter"/>
</dbReference>
<evidence type="ECO:0000313" key="4">
    <source>
        <dbReference type="EMBL" id="NLW35864.1"/>
    </source>
</evidence>
<comment type="function">
    <text evidence="2">Binds to DNA and alters its conformation. May be involved in regulation of gene expression, nucleoid organization and DNA protection.</text>
</comment>
<dbReference type="Pfam" id="PF02575">
    <property type="entry name" value="YbaB_DNA_bd"/>
    <property type="match status" value="1"/>
</dbReference>
<dbReference type="HAMAP" id="MF_00274">
    <property type="entry name" value="DNA_YbaB_EbfC"/>
    <property type="match status" value="1"/>
</dbReference>
<dbReference type="EMBL" id="JAAYEE010000179">
    <property type="protein sequence ID" value="NLW35864.1"/>
    <property type="molecule type" value="Genomic_DNA"/>
</dbReference>
<accession>A0A351U721</accession>
<dbReference type="GO" id="GO:0043590">
    <property type="term" value="C:bacterial nucleoid"/>
    <property type="evidence" value="ECO:0007669"/>
    <property type="project" value="UniProtKB-UniRule"/>
</dbReference>
<evidence type="ECO:0000256" key="3">
    <source>
        <dbReference type="SAM" id="Coils"/>
    </source>
</evidence>
<feature type="coiled-coil region" evidence="3">
    <location>
        <begin position="5"/>
        <end position="32"/>
    </location>
</feature>
<comment type="subcellular location">
    <subcellularLocation>
        <location evidence="2">Cytoplasm</location>
        <location evidence="2">Nucleoid</location>
    </subcellularLocation>
</comment>
<reference evidence="4" key="1">
    <citation type="journal article" date="2020" name="Biotechnol. Biofuels">
        <title>New insights from the biogas microbiome by comprehensive genome-resolved metagenomics of nearly 1600 species originating from multiple anaerobic digesters.</title>
        <authorList>
            <person name="Campanaro S."/>
            <person name="Treu L."/>
            <person name="Rodriguez-R L.M."/>
            <person name="Kovalovszki A."/>
            <person name="Ziels R.M."/>
            <person name="Maus I."/>
            <person name="Zhu X."/>
            <person name="Kougias P.G."/>
            <person name="Basile A."/>
            <person name="Luo G."/>
            <person name="Schluter A."/>
            <person name="Konstantinidis K.T."/>
            <person name="Angelidaki I."/>
        </authorList>
    </citation>
    <scope>NUCLEOTIDE SEQUENCE</scope>
    <source>
        <strain evidence="4">AS06rmzACSIP_7</strain>
    </source>
</reference>
<dbReference type="Proteomes" id="UP000777265">
    <property type="component" value="Unassembled WGS sequence"/>
</dbReference>
<name>A0A351U721_9BACT</name>
<comment type="subunit">
    <text evidence="2">Homodimer.</text>
</comment>
<organism evidence="4 5">
    <name type="scientific">Syntrophorhabdus aromaticivorans</name>
    <dbReference type="NCBI Taxonomy" id="328301"/>
    <lineage>
        <taxon>Bacteria</taxon>
        <taxon>Pseudomonadati</taxon>
        <taxon>Thermodesulfobacteriota</taxon>
        <taxon>Syntrophorhabdia</taxon>
        <taxon>Syntrophorhabdales</taxon>
        <taxon>Syntrophorhabdaceae</taxon>
        <taxon>Syntrophorhabdus</taxon>
    </lineage>
</organism>
<keyword evidence="1 2" id="KW-0238">DNA-binding</keyword>
<reference evidence="4" key="2">
    <citation type="submission" date="2020-01" db="EMBL/GenBank/DDBJ databases">
        <authorList>
            <person name="Campanaro S."/>
        </authorList>
    </citation>
    <scope>NUCLEOTIDE SEQUENCE</scope>
    <source>
        <strain evidence="4">AS06rmzACSIP_7</strain>
    </source>
</reference>
<evidence type="ECO:0000313" key="5">
    <source>
        <dbReference type="Proteomes" id="UP000777265"/>
    </source>
</evidence>
<dbReference type="PANTHER" id="PTHR33449">
    <property type="entry name" value="NUCLEOID-ASSOCIATED PROTEIN YBAB"/>
    <property type="match status" value="1"/>
</dbReference>
<comment type="caution">
    <text evidence="4">The sequence shown here is derived from an EMBL/GenBank/DDBJ whole genome shotgun (WGS) entry which is preliminary data.</text>
</comment>
<dbReference type="InterPro" id="IPR004401">
    <property type="entry name" value="YbaB/EbfC"/>
</dbReference>
<proteinExistence type="inferred from homology"/>
<dbReference type="PIRSF" id="PIRSF004555">
    <property type="entry name" value="UCP004555"/>
    <property type="match status" value="1"/>
</dbReference>